<gene>
    <name evidence="1" type="ORF">GMARGA_LOCUS17412</name>
</gene>
<accession>A0ABN7VE97</accession>
<evidence type="ECO:0000313" key="2">
    <source>
        <dbReference type="Proteomes" id="UP000789901"/>
    </source>
</evidence>
<reference evidence="1 2" key="1">
    <citation type="submission" date="2021-06" db="EMBL/GenBank/DDBJ databases">
        <authorList>
            <person name="Kallberg Y."/>
            <person name="Tangrot J."/>
            <person name="Rosling A."/>
        </authorList>
    </citation>
    <scope>NUCLEOTIDE SEQUENCE [LARGE SCALE GENOMIC DNA]</scope>
    <source>
        <strain evidence="1 2">120-4 pot B 10/14</strain>
    </source>
</reference>
<organism evidence="1 2">
    <name type="scientific">Gigaspora margarita</name>
    <dbReference type="NCBI Taxonomy" id="4874"/>
    <lineage>
        <taxon>Eukaryota</taxon>
        <taxon>Fungi</taxon>
        <taxon>Fungi incertae sedis</taxon>
        <taxon>Mucoromycota</taxon>
        <taxon>Glomeromycotina</taxon>
        <taxon>Glomeromycetes</taxon>
        <taxon>Diversisporales</taxon>
        <taxon>Gigasporaceae</taxon>
        <taxon>Gigaspora</taxon>
    </lineage>
</organism>
<dbReference type="EMBL" id="CAJVQB010013180">
    <property type="protein sequence ID" value="CAG8760430.1"/>
    <property type="molecule type" value="Genomic_DNA"/>
</dbReference>
<name>A0ABN7VE97_GIGMA</name>
<proteinExistence type="predicted"/>
<comment type="caution">
    <text evidence="1">The sequence shown here is derived from an EMBL/GenBank/DDBJ whole genome shotgun (WGS) entry which is preliminary data.</text>
</comment>
<sequence>ALVERTTGRAQSYLKLRKSKIRIQNKDGRPKPEITTMKNSCTMRIQKREWRKSTGQNENVYWSQEE</sequence>
<evidence type="ECO:0000313" key="1">
    <source>
        <dbReference type="EMBL" id="CAG8760430.1"/>
    </source>
</evidence>
<keyword evidence="2" id="KW-1185">Reference proteome</keyword>
<protein>
    <submittedName>
        <fullName evidence="1">15442_t:CDS:1</fullName>
    </submittedName>
</protein>
<feature type="non-terminal residue" evidence="1">
    <location>
        <position position="1"/>
    </location>
</feature>
<dbReference type="Proteomes" id="UP000789901">
    <property type="component" value="Unassembled WGS sequence"/>
</dbReference>